<evidence type="ECO:0000256" key="7">
    <source>
        <dbReference type="ARBA" id="ARBA00023125"/>
    </source>
</evidence>
<dbReference type="AlphaFoldDB" id="V8C5Q4"/>
<evidence type="ECO:0000256" key="2">
    <source>
        <dbReference type="ARBA" id="ARBA00022723"/>
    </source>
</evidence>
<comment type="function">
    <text evidence="10">CRISPR (clustered regularly interspaced short palindromic repeat), is an adaptive immune system that provides protection against mobile genetic elements (viruses, transposable elements and conjugative plasmids). CRISPR clusters contain spacers, sequences complementary to antecedent mobile elements, and target invading nucleic acids. CRISPR clusters are transcribed and processed into CRISPR RNA (crRNA). Acts as a dsDNA endonuclease. Involved in the integration of spacer DNA into the CRISPR cassette.</text>
</comment>
<feature type="binding site" evidence="10">
    <location>
        <position position="184"/>
    </location>
    <ligand>
        <name>Mn(2+)</name>
        <dbReference type="ChEBI" id="CHEBI:29035"/>
    </ligand>
</feature>
<evidence type="ECO:0000256" key="3">
    <source>
        <dbReference type="ARBA" id="ARBA00022759"/>
    </source>
</evidence>
<dbReference type="eggNOG" id="COG1518">
    <property type="taxonomic scope" value="Bacteria"/>
</dbReference>
<comment type="caution">
    <text evidence="11">The sequence shown here is derived from an EMBL/GenBank/DDBJ whole genome shotgun (WGS) entry which is preliminary data.</text>
</comment>
<dbReference type="EMBL" id="AZJI01000007">
    <property type="protein sequence ID" value="ETD22694.1"/>
    <property type="molecule type" value="Genomic_DNA"/>
</dbReference>
<keyword evidence="2 10" id="KW-0479">Metal-binding</keyword>
<dbReference type="InterPro" id="IPR019855">
    <property type="entry name" value="CRISPR-assoc_Cas1_NMENI"/>
</dbReference>
<keyword evidence="5 10" id="KW-0460">Magnesium</keyword>
<keyword evidence="6 10" id="KW-0051">Antiviral defense</keyword>
<dbReference type="HAMAP" id="MF_01470">
    <property type="entry name" value="Cas1"/>
    <property type="match status" value="1"/>
</dbReference>
<keyword evidence="8 10" id="KW-0464">Manganese</keyword>
<evidence type="ECO:0000256" key="9">
    <source>
        <dbReference type="ARBA" id="ARBA00038592"/>
    </source>
</evidence>
<keyword evidence="1 10" id="KW-0540">Nuclease</keyword>
<organism evidence="11 12">
    <name type="scientific">Helicobacter macacae MIT 99-5501</name>
    <dbReference type="NCBI Taxonomy" id="1357400"/>
    <lineage>
        <taxon>Bacteria</taxon>
        <taxon>Pseudomonadati</taxon>
        <taxon>Campylobacterota</taxon>
        <taxon>Epsilonproteobacteria</taxon>
        <taxon>Campylobacterales</taxon>
        <taxon>Helicobacteraceae</taxon>
        <taxon>Helicobacter</taxon>
    </lineage>
</organism>
<dbReference type="InterPro" id="IPR002729">
    <property type="entry name" value="CRISPR-assoc_Cas1"/>
</dbReference>
<dbReference type="GO" id="GO:0003677">
    <property type="term" value="F:DNA binding"/>
    <property type="evidence" value="ECO:0007669"/>
    <property type="project" value="UniProtKB-KW"/>
</dbReference>
<gene>
    <name evidence="10" type="primary">cas1</name>
    <name evidence="11" type="ORF">HMPREF2086_01493</name>
</gene>
<dbReference type="Pfam" id="PF01867">
    <property type="entry name" value="Cas_Cas1"/>
    <property type="match status" value="1"/>
</dbReference>
<dbReference type="HOGENOM" id="CLU_055263_1_0_7"/>
<keyword evidence="3 10" id="KW-0255">Endonuclease</keyword>
<comment type="similarity">
    <text evidence="10">Belongs to the CRISPR-associated endonuclease Cas1 family.</text>
</comment>
<dbReference type="InterPro" id="IPR050646">
    <property type="entry name" value="Cas1"/>
</dbReference>
<evidence type="ECO:0000313" key="11">
    <source>
        <dbReference type="EMBL" id="ETD22694.1"/>
    </source>
</evidence>
<sequence>MFDSHFRTLFISNPAHLRLESKRLIIERKESTSHHKALAHKEAKDSDNLSDIYSPYKSDKKDSIAIPLADIAYIILESPRITLSSALLDALSTHKVALISCDSSHLPSGIFTPFLGHYRSLSVLESQIALKKQTKSIIWQQIIKSKITNQCSALKLAKPNETKAIDSLQSLAKSVQLGDSTYNEAKAAAIYFKALFGNSFIRMRDINSQINAINGLETQAQEAQMANSDSAVDAADTKDSAPNAIINSALNYGYAIVRAAIVRTLSSSGLNPALGLSHANAFNPFNLADDIIEPFRAFVDSLVAEMLSLGEFGQSSELSLQNRTKLAQILSTQVCMLCFAPATQAHATHTQSLSNATNKGKLYPLMRAVIVCIQSLVKLIESNGDISGLGFDLPVFMEDISNGREIYEGASDV</sequence>
<keyword evidence="12" id="KW-1185">Reference proteome</keyword>
<evidence type="ECO:0000256" key="5">
    <source>
        <dbReference type="ARBA" id="ARBA00022842"/>
    </source>
</evidence>
<dbReference type="GO" id="GO:0051607">
    <property type="term" value="P:defense response to virus"/>
    <property type="evidence" value="ECO:0007669"/>
    <property type="project" value="UniProtKB-UniRule"/>
</dbReference>
<reference evidence="11 12" key="1">
    <citation type="journal article" date="2014" name="Genome Announc.">
        <title>Draft genome sequences of six enterohepatic helicobacter species isolated from humans and one from rhesus macaques.</title>
        <authorList>
            <person name="Shen Z."/>
            <person name="Sheh A."/>
            <person name="Young S.K."/>
            <person name="Abouelliel A."/>
            <person name="Ward D.V."/>
            <person name="Earl A.M."/>
            <person name="Fox J.G."/>
        </authorList>
    </citation>
    <scope>NUCLEOTIDE SEQUENCE [LARGE SCALE GENOMIC DNA]</scope>
    <source>
        <strain evidence="11 12">MIT 99-5501</strain>
    </source>
</reference>
<comment type="cofactor">
    <cofactor evidence="10">
        <name>Mg(2+)</name>
        <dbReference type="ChEBI" id="CHEBI:18420"/>
    </cofactor>
    <cofactor evidence="10">
        <name>Mn(2+)</name>
        <dbReference type="ChEBI" id="CHEBI:29035"/>
    </cofactor>
</comment>
<keyword evidence="7 10" id="KW-0238">DNA-binding</keyword>
<evidence type="ECO:0000256" key="1">
    <source>
        <dbReference type="ARBA" id="ARBA00022722"/>
    </source>
</evidence>
<protein>
    <recommendedName>
        <fullName evidence="10">CRISPR-associated endonuclease Cas1</fullName>
        <ecNumber evidence="10">3.1.-.-</ecNumber>
    </recommendedName>
</protein>
<comment type="subunit">
    <text evidence="9 10">Homodimer, forms a heterotetramer with a Cas2 homodimer.</text>
</comment>
<dbReference type="RefSeq" id="WP_023928228.1">
    <property type="nucleotide sequence ID" value="NZ_KI669455.1"/>
</dbReference>
<dbReference type="NCBIfam" id="TIGR03639">
    <property type="entry name" value="cas1_NMENI"/>
    <property type="match status" value="1"/>
</dbReference>
<evidence type="ECO:0000256" key="4">
    <source>
        <dbReference type="ARBA" id="ARBA00022801"/>
    </source>
</evidence>
<dbReference type="PATRIC" id="fig|1357400.3.peg.2008"/>
<dbReference type="GO" id="GO:0016787">
    <property type="term" value="F:hydrolase activity"/>
    <property type="evidence" value="ECO:0007669"/>
    <property type="project" value="UniProtKB-KW"/>
</dbReference>
<dbReference type="PANTHER" id="PTHR34353:SF2">
    <property type="entry name" value="CRISPR-ASSOCIATED ENDONUCLEASE CAS1 1"/>
    <property type="match status" value="1"/>
</dbReference>
<dbReference type="Proteomes" id="UP000018731">
    <property type="component" value="Unassembled WGS sequence"/>
</dbReference>
<accession>V8C5Q4</accession>
<proteinExistence type="inferred from homology"/>
<evidence type="ECO:0000313" key="12">
    <source>
        <dbReference type="Proteomes" id="UP000018731"/>
    </source>
</evidence>
<dbReference type="InterPro" id="IPR042206">
    <property type="entry name" value="CRISPR-assoc_Cas1_C"/>
</dbReference>
<dbReference type="PANTHER" id="PTHR34353">
    <property type="entry name" value="CRISPR-ASSOCIATED ENDONUCLEASE CAS1 1"/>
    <property type="match status" value="1"/>
</dbReference>
<feature type="binding site" evidence="10">
    <location>
        <position position="293"/>
    </location>
    <ligand>
        <name>Mn(2+)</name>
        <dbReference type="ChEBI" id="CHEBI:29035"/>
    </ligand>
</feature>
<name>V8C5Q4_9HELI</name>
<evidence type="ECO:0000256" key="10">
    <source>
        <dbReference type="HAMAP-Rule" id="MF_01470"/>
    </source>
</evidence>
<dbReference type="GO" id="GO:0043571">
    <property type="term" value="P:maintenance of CRISPR repeat elements"/>
    <property type="evidence" value="ECO:0007669"/>
    <property type="project" value="UniProtKB-UniRule"/>
</dbReference>
<evidence type="ECO:0000256" key="6">
    <source>
        <dbReference type="ARBA" id="ARBA00023118"/>
    </source>
</evidence>
<dbReference type="EC" id="3.1.-.-" evidence="10"/>
<dbReference type="NCBIfam" id="TIGR00287">
    <property type="entry name" value="cas1"/>
    <property type="match status" value="1"/>
</dbReference>
<dbReference type="GO" id="GO:0046872">
    <property type="term" value="F:metal ion binding"/>
    <property type="evidence" value="ECO:0007669"/>
    <property type="project" value="UniProtKB-UniRule"/>
</dbReference>
<dbReference type="STRING" id="1357400.HMPREF2086_01493"/>
<keyword evidence="4 10" id="KW-0378">Hydrolase</keyword>
<evidence type="ECO:0000256" key="8">
    <source>
        <dbReference type="ARBA" id="ARBA00023211"/>
    </source>
</evidence>
<dbReference type="GO" id="GO:0004520">
    <property type="term" value="F:DNA endonuclease activity"/>
    <property type="evidence" value="ECO:0007669"/>
    <property type="project" value="InterPro"/>
</dbReference>
<dbReference type="Gene3D" id="1.20.120.920">
    <property type="entry name" value="CRISPR-associated endonuclease Cas1, C-terminal domain"/>
    <property type="match status" value="1"/>
</dbReference>
<feature type="binding site" evidence="10">
    <location>
        <position position="278"/>
    </location>
    <ligand>
        <name>Mn(2+)</name>
        <dbReference type="ChEBI" id="CHEBI:29035"/>
    </ligand>
</feature>